<dbReference type="FunFam" id="1.10.510.10:FF:000108">
    <property type="entry name" value="L-type lectin-domain containing receptor kinase S.4"/>
    <property type="match status" value="1"/>
</dbReference>
<feature type="compositionally biased region" description="Low complexity" evidence="13">
    <location>
        <begin position="552"/>
        <end position="576"/>
    </location>
</feature>
<keyword evidence="4" id="KW-0479">Metal-binding</keyword>
<evidence type="ECO:0000256" key="9">
    <source>
        <dbReference type="ARBA" id="ARBA00023157"/>
    </source>
</evidence>
<keyword evidence="7" id="KW-0067">ATP-binding</keyword>
<evidence type="ECO:0000256" key="3">
    <source>
        <dbReference type="ARBA" id="ARBA00022527"/>
    </source>
</evidence>
<proteinExistence type="inferred from homology"/>
<dbReference type="SMART" id="SM00220">
    <property type="entry name" value="S_TKc"/>
    <property type="match status" value="1"/>
</dbReference>
<dbReference type="FunFam" id="2.60.40.420:FF:000034">
    <property type="entry name" value="Cupredoxin superfamily protein"/>
    <property type="match status" value="1"/>
</dbReference>
<dbReference type="GO" id="GO:0046872">
    <property type="term" value="F:metal ion binding"/>
    <property type="evidence" value="ECO:0007669"/>
    <property type="project" value="UniProtKB-KW"/>
</dbReference>
<reference evidence="18" key="1">
    <citation type="submission" date="2020-06" db="EMBL/GenBank/DDBJ databases">
        <title>WGS assembly of Ceratodon purpureus strain R40.</title>
        <authorList>
            <person name="Carey S.B."/>
            <person name="Jenkins J."/>
            <person name="Shu S."/>
            <person name="Lovell J.T."/>
            <person name="Sreedasyam A."/>
            <person name="Maumus F."/>
            <person name="Tiley G.P."/>
            <person name="Fernandez-Pozo N."/>
            <person name="Barry K."/>
            <person name="Chen C."/>
            <person name="Wang M."/>
            <person name="Lipzen A."/>
            <person name="Daum C."/>
            <person name="Saski C.A."/>
            <person name="Payton A.C."/>
            <person name="Mcbreen J.C."/>
            <person name="Conrad R.E."/>
            <person name="Kollar L.M."/>
            <person name="Olsson S."/>
            <person name="Huttunen S."/>
            <person name="Landis J.B."/>
            <person name="Wickett N.J."/>
            <person name="Johnson M.G."/>
            <person name="Rensing S.A."/>
            <person name="Grimwood J."/>
            <person name="Schmutz J."/>
            <person name="Mcdaniel S.F."/>
        </authorList>
    </citation>
    <scope>NUCLEOTIDE SEQUENCE</scope>
    <source>
        <strain evidence="18">R40</strain>
    </source>
</reference>
<evidence type="ECO:0000256" key="2">
    <source>
        <dbReference type="ARBA" id="ARBA00010217"/>
    </source>
</evidence>
<sequence>MTYLGRGYAEAILFALVFAIVDFQAVAAYDYTVGVSHGWNLPPSTDFFNSWSNKTTFYPGDGLVFNYNSNLHNVRNVSYSEYLNCLTSNGTLYTNRSETIILPTPGDYYFYCSFPSHCDQGMKMKVTVIAVAPAPAPVAPAQVPVHPPPDSGATPPRLAPATPPAVASKPKAGLIAGVCGAVFGVALVGLFLFCFLKRIINQKPSDQGPHQFISGISGETNSRPYTFKELSSMTKNFNDTELLSSGAFGDVYKGTPPLGTSLLAVKRIKHENEHGQETFLAEVNSLKQIRHRNLLQLRGWCHAKEGMFLVYDFMSNGSLDKWLHPKPNPNQTTPVFEGLSWNTRFSILSGVASGLEYLHEGWVQCVLHRDIKSSNVMLDANFNAVLGDFGLARLVDHQKLQKTTMPAGTLGYMAPEMHYTGKATKETDVYAFGVLVLEVVCGRTPFMNTPDVEDPGEFLLLDRVWRAHEAGNISRMVDPGLLESDVEANDPERAKLMANVLQWGLLCCLSNPSERPSMRLVSHWFQSAKVGAMEPPPLPAIKPAPQTRYTFSNIPLSSESTSSSHSTSDTTRSSKS</sequence>
<dbReference type="Proteomes" id="UP000822688">
    <property type="component" value="Chromosome 7"/>
</dbReference>
<dbReference type="PROSITE" id="PS00196">
    <property type="entry name" value="COPPER_BLUE"/>
    <property type="match status" value="1"/>
</dbReference>
<keyword evidence="6" id="KW-0418">Kinase</keyword>
<keyword evidence="15" id="KW-0732">Signal</keyword>
<evidence type="ECO:0000313" key="18">
    <source>
        <dbReference type="EMBL" id="KAG0566850.1"/>
    </source>
</evidence>
<evidence type="ECO:0000256" key="4">
    <source>
        <dbReference type="ARBA" id="ARBA00022723"/>
    </source>
</evidence>
<keyword evidence="8" id="KW-0186">Copper</keyword>
<evidence type="ECO:0000256" key="1">
    <source>
        <dbReference type="ARBA" id="ARBA00008536"/>
    </source>
</evidence>
<evidence type="ECO:0000259" key="17">
    <source>
        <dbReference type="PROSITE" id="PS51485"/>
    </source>
</evidence>
<feature type="region of interest" description="Disordered" evidence="13">
    <location>
        <begin position="536"/>
        <end position="576"/>
    </location>
</feature>
<dbReference type="PROSITE" id="PS51485">
    <property type="entry name" value="PHYTOCYANIN"/>
    <property type="match status" value="1"/>
</dbReference>
<dbReference type="InterPro" id="IPR003245">
    <property type="entry name" value="Phytocyanin_dom"/>
</dbReference>
<comment type="catalytic activity">
    <reaction evidence="12">
        <text>L-seryl-[protein] + ATP = O-phospho-L-seryl-[protein] + ADP + H(+)</text>
        <dbReference type="Rhea" id="RHEA:17989"/>
        <dbReference type="Rhea" id="RHEA-COMP:9863"/>
        <dbReference type="Rhea" id="RHEA-COMP:11604"/>
        <dbReference type="ChEBI" id="CHEBI:15378"/>
        <dbReference type="ChEBI" id="CHEBI:29999"/>
        <dbReference type="ChEBI" id="CHEBI:30616"/>
        <dbReference type="ChEBI" id="CHEBI:83421"/>
        <dbReference type="ChEBI" id="CHEBI:456216"/>
        <dbReference type="EC" id="2.7.11.1"/>
    </reaction>
</comment>
<dbReference type="PANTHER" id="PTHR27007">
    <property type="match status" value="1"/>
</dbReference>
<evidence type="ECO:0000259" key="16">
    <source>
        <dbReference type="PROSITE" id="PS50011"/>
    </source>
</evidence>
<accession>A0A8T0H6I1</accession>
<dbReference type="InterPro" id="IPR008972">
    <property type="entry name" value="Cupredoxin"/>
</dbReference>
<evidence type="ECO:0000256" key="14">
    <source>
        <dbReference type="SAM" id="Phobius"/>
    </source>
</evidence>
<gene>
    <name evidence="18" type="ORF">KC19_7G092700</name>
</gene>
<dbReference type="InterPro" id="IPR008271">
    <property type="entry name" value="Ser/Thr_kinase_AS"/>
</dbReference>
<feature type="signal peptide" evidence="15">
    <location>
        <begin position="1"/>
        <end position="28"/>
    </location>
</feature>
<keyword evidence="10" id="KW-0325">Glycoprotein</keyword>
<dbReference type="Gene3D" id="1.10.510.10">
    <property type="entry name" value="Transferase(Phosphotransferase) domain 1"/>
    <property type="match status" value="1"/>
</dbReference>
<evidence type="ECO:0008006" key="20">
    <source>
        <dbReference type="Google" id="ProtNLM"/>
    </source>
</evidence>
<evidence type="ECO:0000313" key="19">
    <source>
        <dbReference type="Proteomes" id="UP000822688"/>
    </source>
</evidence>
<dbReference type="InterPro" id="IPR033138">
    <property type="entry name" value="Cu_oxidase_CS"/>
</dbReference>
<dbReference type="SUPFAM" id="SSF49503">
    <property type="entry name" value="Cupredoxins"/>
    <property type="match status" value="1"/>
</dbReference>
<dbReference type="PROSITE" id="PS50011">
    <property type="entry name" value="PROTEIN_KINASE_DOM"/>
    <property type="match status" value="1"/>
</dbReference>
<keyword evidence="5" id="KW-0547">Nucleotide-binding</keyword>
<dbReference type="Pfam" id="PF02298">
    <property type="entry name" value="Cu_bind_like"/>
    <property type="match status" value="1"/>
</dbReference>
<evidence type="ECO:0000256" key="6">
    <source>
        <dbReference type="ARBA" id="ARBA00022777"/>
    </source>
</evidence>
<evidence type="ECO:0000256" key="15">
    <source>
        <dbReference type="SAM" id="SignalP"/>
    </source>
</evidence>
<dbReference type="GO" id="GO:0004674">
    <property type="term" value="F:protein serine/threonine kinase activity"/>
    <property type="evidence" value="ECO:0007669"/>
    <property type="project" value="UniProtKB-KW"/>
</dbReference>
<dbReference type="GO" id="GO:0009055">
    <property type="term" value="F:electron transfer activity"/>
    <property type="evidence" value="ECO:0007669"/>
    <property type="project" value="InterPro"/>
</dbReference>
<comment type="catalytic activity">
    <reaction evidence="11">
        <text>L-threonyl-[protein] + ATP = O-phospho-L-threonyl-[protein] + ADP + H(+)</text>
        <dbReference type="Rhea" id="RHEA:46608"/>
        <dbReference type="Rhea" id="RHEA-COMP:11060"/>
        <dbReference type="Rhea" id="RHEA-COMP:11605"/>
        <dbReference type="ChEBI" id="CHEBI:15378"/>
        <dbReference type="ChEBI" id="CHEBI:30013"/>
        <dbReference type="ChEBI" id="CHEBI:30616"/>
        <dbReference type="ChEBI" id="CHEBI:61977"/>
        <dbReference type="ChEBI" id="CHEBI:456216"/>
        <dbReference type="EC" id="2.7.11.1"/>
    </reaction>
</comment>
<dbReference type="PROSITE" id="PS00079">
    <property type="entry name" value="MULTICOPPER_OXIDASE1"/>
    <property type="match status" value="1"/>
</dbReference>
<organism evidence="18 19">
    <name type="scientific">Ceratodon purpureus</name>
    <name type="common">Fire moss</name>
    <name type="synonym">Dicranum purpureum</name>
    <dbReference type="NCBI Taxonomy" id="3225"/>
    <lineage>
        <taxon>Eukaryota</taxon>
        <taxon>Viridiplantae</taxon>
        <taxon>Streptophyta</taxon>
        <taxon>Embryophyta</taxon>
        <taxon>Bryophyta</taxon>
        <taxon>Bryophytina</taxon>
        <taxon>Bryopsida</taxon>
        <taxon>Dicranidae</taxon>
        <taxon>Pseudoditrichales</taxon>
        <taxon>Ditrichaceae</taxon>
        <taxon>Ceratodon</taxon>
    </lineage>
</organism>
<dbReference type="InterPro" id="IPR000719">
    <property type="entry name" value="Prot_kinase_dom"/>
</dbReference>
<dbReference type="EMBL" id="CM026428">
    <property type="protein sequence ID" value="KAG0566850.1"/>
    <property type="molecule type" value="Genomic_DNA"/>
</dbReference>
<feature type="domain" description="Protein kinase" evidence="16">
    <location>
        <begin position="237"/>
        <end position="525"/>
    </location>
</feature>
<keyword evidence="14" id="KW-0812">Transmembrane</keyword>
<keyword evidence="19" id="KW-1185">Reference proteome</keyword>
<feature type="region of interest" description="Disordered" evidence="13">
    <location>
        <begin position="141"/>
        <end position="163"/>
    </location>
</feature>
<evidence type="ECO:0000256" key="12">
    <source>
        <dbReference type="ARBA" id="ARBA00048679"/>
    </source>
</evidence>
<feature type="chain" id="PRO_5035883999" description="Protein kinase domain-containing protein" evidence="15">
    <location>
        <begin position="29"/>
        <end position="576"/>
    </location>
</feature>
<keyword evidence="3" id="KW-0723">Serine/threonine-protein kinase</keyword>
<dbReference type="Gene3D" id="2.60.40.420">
    <property type="entry name" value="Cupredoxins - blue copper proteins"/>
    <property type="match status" value="1"/>
</dbReference>
<keyword evidence="3" id="KW-0808">Transferase</keyword>
<dbReference type="GO" id="GO:0005524">
    <property type="term" value="F:ATP binding"/>
    <property type="evidence" value="ECO:0007669"/>
    <property type="project" value="UniProtKB-KW"/>
</dbReference>
<evidence type="ECO:0000256" key="5">
    <source>
        <dbReference type="ARBA" id="ARBA00022741"/>
    </source>
</evidence>
<evidence type="ECO:0000256" key="8">
    <source>
        <dbReference type="ARBA" id="ARBA00023008"/>
    </source>
</evidence>
<dbReference type="AlphaFoldDB" id="A0A8T0H6I1"/>
<dbReference type="Pfam" id="PF00069">
    <property type="entry name" value="Pkinase"/>
    <property type="match status" value="1"/>
</dbReference>
<dbReference type="InterPro" id="IPR028871">
    <property type="entry name" value="BlueCu_1_BS"/>
</dbReference>
<dbReference type="PROSITE" id="PS00108">
    <property type="entry name" value="PROTEIN_KINASE_ST"/>
    <property type="match status" value="1"/>
</dbReference>
<dbReference type="InterPro" id="IPR050528">
    <property type="entry name" value="L-type_Lectin-RKs"/>
</dbReference>
<comment type="similarity">
    <text evidence="2">In the C-terminal section; belongs to the protein kinase superfamily. Ser/Thr protein kinase family.</text>
</comment>
<feature type="transmembrane region" description="Helical" evidence="14">
    <location>
        <begin position="172"/>
        <end position="196"/>
    </location>
</feature>
<comment type="caution">
    <text evidence="18">The sequence shown here is derived from an EMBL/GenBank/DDBJ whole genome shotgun (WGS) entry which is preliminary data.</text>
</comment>
<dbReference type="SUPFAM" id="SSF56112">
    <property type="entry name" value="Protein kinase-like (PK-like)"/>
    <property type="match status" value="1"/>
</dbReference>
<comment type="similarity">
    <text evidence="1">In the N-terminal section; belongs to the leguminous lectin family.</text>
</comment>
<evidence type="ECO:0000256" key="13">
    <source>
        <dbReference type="SAM" id="MobiDB-lite"/>
    </source>
</evidence>
<dbReference type="CDD" id="cd04216">
    <property type="entry name" value="Phytocyanin"/>
    <property type="match status" value="1"/>
</dbReference>
<name>A0A8T0H6I1_CERPU</name>
<evidence type="ECO:0000256" key="11">
    <source>
        <dbReference type="ARBA" id="ARBA00047899"/>
    </source>
</evidence>
<dbReference type="Gene3D" id="3.30.200.20">
    <property type="entry name" value="Phosphorylase Kinase, domain 1"/>
    <property type="match status" value="1"/>
</dbReference>
<keyword evidence="14" id="KW-1133">Transmembrane helix</keyword>
<keyword evidence="9" id="KW-1015">Disulfide bond</keyword>
<protein>
    <recommendedName>
        <fullName evidence="20">Protein kinase domain-containing protein</fullName>
    </recommendedName>
</protein>
<keyword evidence="14" id="KW-0472">Membrane</keyword>
<evidence type="ECO:0000256" key="7">
    <source>
        <dbReference type="ARBA" id="ARBA00022840"/>
    </source>
</evidence>
<feature type="domain" description="Phytocyanin" evidence="17">
    <location>
        <begin position="29"/>
        <end position="130"/>
    </location>
</feature>
<evidence type="ECO:0000256" key="10">
    <source>
        <dbReference type="ARBA" id="ARBA00023180"/>
    </source>
</evidence>
<dbReference type="InterPro" id="IPR011009">
    <property type="entry name" value="Kinase-like_dom_sf"/>
</dbReference>